<evidence type="ECO:0000313" key="2">
    <source>
        <dbReference type="EMBL" id="GAG41580.1"/>
    </source>
</evidence>
<comment type="caution">
    <text evidence="2">The sequence shown here is derived from an EMBL/GenBank/DDBJ whole genome shotgun (WGS) entry which is preliminary data.</text>
</comment>
<gene>
    <name evidence="2" type="ORF">S01H1_64369</name>
</gene>
<feature type="non-terminal residue" evidence="2">
    <location>
        <position position="116"/>
    </location>
</feature>
<dbReference type="GO" id="GO:0016787">
    <property type="term" value="F:hydrolase activity"/>
    <property type="evidence" value="ECO:0007669"/>
    <property type="project" value="InterPro"/>
</dbReference>
<sequence>MDCGGKKDNKKNDQVDQEIQVIQDEVLMNTLTENEVQGGWKLLFDGNTTNGWRKFNKDTIDEGWIVENGSLVALGKGGDIGGDIVTEEVFDNFELKMEWKISAGGNSGILYRVLEG</sequence>
<protein>
    <recommendedName>
        <fullName evidence="1">3-keto-alpha-glucoside-1,2-lyase/3-keto-2-hydroxy-glucal hydratase domain-containing protein</fullName>
    </recommendedName>
</protein>
<dbReference type="AlphaFoldDB" id="X0XER8"/>
<reference evidence="2" key="1">
    <citation type="journal article" date="2014" name="Front. Microbiol.">
        <title>High frequency of phylogenetically diverse reductive dehalogenase-homologous genes in deep subseafloor sedimentary metagenomes.</title>
        <authorList>
            <person name="Kawai M."/>
            <person name="Futagami T."/>
            <person name="Toyoda A."/>
            <person name="Takaki Y."/>
            <person name="Nishi S."/>
            <person name="Hori S."/>
            <person name="Arai W."/>
            <person name="Tsubouchi T."/>
            <person name="Morono Y."/>
            <person name="Uchiyama I."/>
            <person name="Ito T."/>
            <person name="Fujiyama A."/>
            <person name="Inagaki F."/>
            <person name="Takami H."/>
        </authorList>
    </citation>
    <scope>NUCLEOTIDE SEQUENCE</scope>
    <source>
        <strain evidence="2">Expedition CK06-06</strain>
    </source>
</reference>
<feature type="domain" description="3-keto-alpha-glucoside-1,2-lyase/3-keto-2-hydroxy-glucal hydratase" evidence="1">
    <location>
        <begin position="39"/>
        <end position="113"/>
    </location>
</feature>
<dbReference type="Gene3D" id="2.60.120.560">
    <property type="entry name" value="Exo-inulinase, domain 1"/>
    <property type="match status" value="1"/>
</dbReference>
<dbReference type="EMBL" id="BARS01042422">
    <property type="protein sequence ID" value="GAG41580.1"/>
    <property type="molecule type" value="Genomic_DNA"/>
</dbReference>
<name>X0XER8_9ZZZZ</name>
<organism evidence="2">
    <name type="scientific">marine sediment metagenome</name>
    <dbReference type="NCBI Taxonomy" id="412755"/>
    <lineage>
        <taxon>unclassified sequences</taxon>
        <taxon>metagenomes</taxon>
        <taxon>ecological metagenomes</taxon>
    </lineage>
</organism>
<dbReference type="Pfam" id="PF06439">
    <property type="entry name" value="3keto-disac_hyd"/>
    <property type="match status" value="1"/>
</dbReference>
<accession>X0XER8</accession>
<dbReference type="InterPro" id="IPR010496">
    <property type="entry name" value="AL/BT2_dom"/>
</dbReference>
<evidence type="ECO:0000259" key="1">
    <source>
        <dbReference type="Pfam" id="PF06439"/>
    </source>
</evidence>
<proteinExistence type="predicted"/>